<feature type="compositionally biased region" description="Basic residues" evidence="1">
    <location>
        <begin position="577"/>
        <end position="595"/>
    </location>
</feature>
<dbReference type="PANTHER" id="PTHR12484:SF4">
    <property type="entry name" value="A-KINASE ANCHOR PROTEIN 17A"/>
    <property type="match status" value="1"/>
</dbReference>
<dbReference type="EMBL" id="QOIP01000007">
    <property type="protein sequence ID" value="RLU20238.1"/>
    <property type="molecule type" value="Genomic_DNA"/>
</dbReference>
<dbReference type="InterPro" id="IPR012677">
    <property type="entry name" value="Nucleotide-bd_a/b_plait_sf"/>
</dbReference>
<evidence type="ECO:0000313" key="2">
    <source>
        <dbReference type="EMBL" id="RLU20238.1"/>
    </source>
</evidence>
<evidence type="ECO:0008006" key="3">
    <source>
        <dbReference type="Google" id="ProtNLM"/>
    </source>
</evidence>
<dbReference type="PANTHER" id="PTHR12484">
    <property type="entry name" value="B-LYMPHOCYTE ANTIGEN-RELATED"/>
    <property type="match status" value="1"/>
</dbReference>
<feature type="compositionally biased region" description="Low complexity" evidence="1">
    <location>
        <begin position="555"/>
        <end position="576"/>
    </location>
</feature>
<evidence type="ECO:0000256" key="1">
    <source>
        <dbReference type="SAM" id="MobiDB-lite"/>
    </source>
</evidence>
<dbReference type="AlphaFoldDB" id="A0A3L8DK73"/>
<dbReference type="InterPro" id="IPR056852">
    <property type="entry name" value="AK17A/B"/>
</dbReference>
<accession>A0A3L8DK73</accession>
<organism evidence="2">
    <name type="scientific">Ooceraea biroi</name>
    <name type="common">Clonal raider ant</name>
    <name type="synonym">Cerapachys biroi</name>
    <dbReference type="NCBI Taxonomy" id="2015173"/>
    <lineage>
        <taxon>Eukaryota</taxon>
        <taxon>Metazoa</taxon>
        <taxon>Ecdysozoa</taxon>
        <taxon>Arthropoda</taxon>
        <taxon>Hexapoda</taxon>
        <taxon>Insecta</taxon>
        <taxon>Pterygota</taxon>
        <taxon>Neoptera</taxon>
        <taxon>Endopterygota</taxon>
        <taxon>Hymenoptera</taxon>
        <taxon>Apocrita</taxon>
        <taxon>Aculeata</taxon>
        <taxon>Formicoidea</taxon>
        <taxon>Formicidae</taxon>
        <taxon>Dorylinae</taxon>
        <taxon>Ooceraea</taxon>
    </lineage>
</organism>
<protein>
    <recommendedName>
        <fullName evidence="3">A-kinase anchor protein 17A</fullName>
    </recommendedName>
</protein>
<proteinExistence type="predicted"/>
<feature type="region of interest" description="Disordered" evidence="1">
    <location>
        <begin position="274"/>
        <end position="297"/>
    </location>
</feature>
<feature type="compositionally biased region" description="Basic residues" evidence="1">
    <location>
        <begin position="603"/>
        <end position="701"/>
    </location>
</feature>
<dbReference type="Gene3D" id="3.30.70.330">
    <property type="match status" value="1"/>
</dbReference>
<feature type="compositionally biased region" description="Basic residues" evidence="1">
    <location>
        <begin position="708"/>
        <end position="722"/>
    </location>
</feature>
<reference evidence="2" key="1">
    <citation type="journal article" date="2018" name="Genome Res.">
        <title>The genomic architecture and molecular evolution of ant odorant receptors.</title>
        <authorList>
            <person name="McKenzie S.K."/>
            <person name="Kronauer D.J.C."/>
        </authorList>
    </citation>
    <scope>NUCLEOTIDE SEQUENCE [LARGE SCALE GENOMIC DNA]</scope>
    <source>
        <strain evidence="2">Clonal line C1</strain>
    </source>
</reference>
<gene>
    <name evidence="2" type="ORF">DMN91_006845</name>
</gene>
<name>A0A3L8DK73_OOCBI</name>
<feature type="region of interest" description="Disordered" evidence="1">
    <location>
        <begin position="544"/>
        <end position="777"/>
    </location>
</feature>
<sequence>MSDNKQVGETPSNEVVNRFRSCRDLSDIVPLYAPRALYLKPLAKVNVSVTLPQLKTPGKTISTWEVMEKIRTLILPDEFASLKVAKSTLEFIRLEGDLRDRCRLPRVLARLDSQRLNLAGFPNVLKVRAAEAKDDFPTRHSWDSYFRDAKHMNELKAGERPDTIHITGLPVEWFTEDGASVPSESLIVKIFKKWGTLRRVDVPAADTYRSRMRLGNNIHKFSYEDGIFFYVYVQYVEYMDFVRAMDALRGMKLLKKDGQKALTTPIKVCECEKKREEADSTAKKNRQQKREEKRKRKALTMFRKQEEDKVSMKIAREEQKLIKAQRQLESIRLMDELFDRIKMKVERKEIKLDHSVSAEAKKDEKNETVNNKLDTEQDKKTKQEKQLKKKKKEKKKKKKRKKKLKKGDESGSDSTTDEDSDKETAKKKLKSVLIKNDHTSSSAGAVVPAANLPYDYSDSISLSRIPILPPIAHNPFHHPPRMPRYPGGRMLRSPMSAYSIHHSMLPMGRGYIPRCDMNSYVLSNPYLYNGQYYEYFTHLVNRDSAKGRNRRKSTSRSASWARTRSGSKPKSGSASRSRSRRCSGSRSRSRGRVSRSRSGSRSSRSRSRRKSRSRSRSKSRDRRKSRSVSRKRSRSSSRTKRKSGTRSRSKKRSGTRSRSRGNRSRSKSRSRRSKSKRKSRSRSRSRSRGSSRNRYRRRRGRSNSVRVTRAKSRTMSPRRRSRSSSWSMPKSPGRRSCSWSRNAPESNSENVNKTSSEVTQEQSAETTETQKEANCVL</sequence>
<feature type="compositionally biased region" description="Basic residues" evidence="1">
    <location>
        <begin position="283"/>
        <end position="297"/>
    </location>
</feature>
<dbReference type="Proteomes" id="UP000279307">
    <property type="component" value="Chromosome 7"/>
</dbReference>
<feature type="compositionally biased region" description="Polar residues" evidence="1">
    <location>
        <begin position="737"/>
        <end position="753"/>
    </location>
</feature>
<reference evidence="2" key="2">
    <citation type="submission" date="2018-07" db="EMBL/GenBank/DDBJ databases">
        <authorList>
            <person name="Mckenzie S.K."/>
            <person name="Kronauer D.J.C."/>
        </authorList>
    </citation>
    <scope>NUCLEOTIDE SEQUENCE</scope>
    <source>
        <strain evidence="2">Clonal line C1</strain>
    </source>
</reference>
<dbReference type="OrthoDB" id="1918237at2759"/>
<dbReference type="Pfam" id="PF25015">
    <property type="entry name" value="RBD_AKAP-17A"/>
    <property type="match status" value="1"/>
</dbReference>
<feature type="region of interest" description="Disordered" evidence="1">
    <location>
        <begin position="358"/>
        <end position="425"/>
    </location>
</feature>
<feature type="compositionally biased region" description="Basic and acidic residues" evidence="1">
    <location>
        <begin position="358"/>
        <end position="386"/>
    </location>
</feature>
<comment type="caution">
    <text evidence="2">The sequence shown here is derived from an EMBL/GenBank/DDBJ whole genome shotgun (WGS) entry which is preliminary data.</text>
</comment>
<feature type="compositionally biased region" description="Basic residues" evidence="1">
    <location>
        <begin position="387"/>
        <end position="405"/>
    </location>
</feature>
<feature type="compositionally biased region" description="Low complexity" evidence="1">
    <location>
        <begin position="754"/>
        <end position="767"/>
    </location>
</feature>